<evidence type="ECO:0000313" key="1">
    <source>
        <dbReference type="EMBL" id="KPY44996.1"/>
    </source>
</evidence>
<protein>
    <recommendedName>
        <fullName evidence="3">DUF2251 domain-containing protein</fullName>
    </recommendedName>
</protein>
<organism evidence="1 2">
    <name type="scientific">Pseudomonas syringae pv. ribicola</name>
    <dbReference type="NCBI Taxonomy" id="55398"/>
    <lineage>
        <taxon>Bacteria</taxon>
        <taxon>Pseudomonadati</taxon>
        <taxon>Pseudomonadota</taxon>
        <taxon>Gammaproteobacteria</taxon>
        <taxon>Pseudomonadales</taxon>
        <taxon>Pseudomonadaceae</taxon>
        <taxon>Pseudomonas</taxon>
    </lineage>
</organism>
<name>A0A0P9ZDJ4_PSESI</name>
<dbReference type="EMBL" id="LJRF01000152">
    <property type="protein sequence ID" value="KPY44996.1"/>
    <property type="molecule type" value="Genomic_DNA"/>
</dbReference>
<reference evidence="1 2" key="1">
    <citation type="submission" date="2015-09" db="EMBL/GenBank/DDBJ databases">
        <title>Genome announcement of multiple Pseudomonas syringae strains.</title>
        <authorList>
            <person name="Thakur S."/>
            <person name="Wang P.W."/>
            <person name="Gong Y."/>
            <person name="Weir B.S."/>
            <person name="Guttman D.S."/>
        </authorList>
    </citation>
    <scope>NUCLEOTIDE SEQUENCE [LARGE SCALE GENOMIC DNA]</scope>
    <source>
        <strain evidence="1 2">ICMP3882</strain>
    </source>
</reference>
<dbReference type="AlphaFoldDB" id="A0A0P9ZDJ4"/>
<dbReference type="Pfam" id="PF10008">
    <property type="entry name" value="DUF2251"/>
    <property type="match status" value="1"/>
</dbReference>
<dbReference type="Proteomes" id="UP000050554">
    <property type="component" value="Unassembled WGS sequence"/>
</dbReference>
<sequence length="134" mass="14521">MPVYLAAEHELNVGQALVIEAPAQEGTFVMVFEDDGDTGYCYALDTGSQDNPIQDALHIYNVADVTDGAKPSNIKIGWSLDHGKAVLLINDYPHAIVDFQAKQGYCRTGFPPPADNGWSVAGHEWDDAALQLFA</sequence>
<proteinExistence type="predicted"/>
<accession>A0A0P9ZDJ4</accession>
<dbReference type="PATRIC" id="fig|55398.3.peg.279"/>
<evidence type="ECO:0008006" key="3">
    <source>
        <dbReference type="Google" id="ProtNLM"/>
    </source>
</evidence>
<comment type="caution">
    <text evidence="1">The sequence shown here is derived from an EMBL/GenBank/DDBJ whole genome shotgun (WGS) entry which is preliminary data.</text>
</comment>
<dbReference type="InterPro" id="IPR014449">
    <property type="entry name" value="UCP007050_HI0931"/>
</dbReference>
<evidence type="ECO:0000313" key="2">
    <source>
        <dbReference type="Proteomes" id="UP000050554"/>
    </source>
</evidence>
<gene>
    <name evidence="1" type="ORF">ALO47_00224</name>
</gene>
<dbReference type="RefSeq" id="WP_004882320.1">
    <property type="nucleotide sequence ID" value="NZ_LJRF01000152.1"/>
</dbReference>